<evidence type="ECO:0000313" key="8">
    <source>
        <dbReference type="Proteomes" id="UP000034664"/>
    </source>
</evidence>
<comment type="similarity">
    <text evidence="1 5">Belongs to the universal ribosomal protein uL4 family.</text>
</comment>
<dbReference type="Proteomes" id="UP000034664">
    <property type="component" value="Unassembled WGS sequence"/>
</dbReference>
<dbReference type="GO" id="GO:0006412">
    <property type="term" value="P:translation"/>
    <property type="evidence" value="ECO:0007669"/>
    <property type="project" value="UniProtKB-UniRule"/>
</dbReference>
<name>A0A0G0T6Q5_9BACT</name>
<dbReference type="HAMAP" id="MF_01328_B">
    <property type="entry name" value="Ribosomal_uL4_B"/>
    <property type="match status" value="1"/>
</dbReference>
<keyword evidence="2 5" id="KW-0689">Ribosomal protein</keyword>
<evidence type="ECO:0000256" key="6">
    <source>
        <dbReference type="SAM" id="MobiDB-lite"/>
    </source>
</evidence>
<dbReference type="GO" id="GO:0005840">
    <property type="term" value="C:ribosome"/>
    <property type="evidence" value="ECO:0007669"/>
    <property type="project" value="UniProtKB-KW"/>
</dbReference>
<keyword evidence="5" id="KW-0699">rRNA-binding</keyword>
<accession>A0A0G0T6Q5</accession>
<keyword evidence="3 5" id="KW-0687">Ribonucleoprotein</keyword>
<evidence type="ECO:0000256" key="1">
    <source>
        <dbReference type="ARBA" id="ARBA00010528"/>
    </source>
</evidence>
<dbReference type="Pfam" id="PF00573">
    <property type="entry name" value="Ribosomal_L4"/>
    <property type="match status" value="1"/>
</dbReference>
<dbReference type="GO" id="GO:0003735">
    <property type="term" value="F:structural constituent of ribosome"/>
    <property type="evidence" value="ECO:0007669"/>
    <property type="project" value="InterPro"/>
</dbReference>
<evidence type="ECO:0000313" key="7">
    <source>
        <dbReference type="EMBL" id="KKR72679.1"/>
    </source>
</evidence>
<dbReference type="Gene3D" id="3.40.1370.10">
    <property type="match status" value="1"/>
</dbReference>
<dbReference type="InterPro" id="IPR013005">
    <property type="entry name" value="Ribosomal_uL4-like"/>
</dbReference>
<dbReference type="SUPFAM" id="SSF52166">
    <property type="entry name" value="Ribosomal protein L4"/>
    <property type="match status" value="1"/>
</dbReference>
<sequence>MAKIKDPKIQTRLPAPKRSDGGQGSKEPKKIQKQKSATKTSNLTVDVVDIAGKKKGTMELPKELFDAAVNTSLMAQAVRVYQINQRQGGAIAQTRGEVTGSRRKIWRQKGTGRARHGDRYASIFVGGGKAHGPRPRPFEKSMSRKMKQLALCSALTSQFKNERVIVVEGFEKLEAKTKAFIKALNSITGHVKHGKVQEKMIVATPKKIDVLYRAGRNIENLTVQDARLLHTYDVLNTKRLIFSKDAISVLQETIIKS</sequence>
<dbReference type="InterPro" id="IPR002136">
    <property type="entry name" value="Ribosomal_uL4"/>
</dbReference>
<organism evidence="7 8">
    <name type="scientific">Candidatus Roizmanbacteria bacterium GW2011_GWB1_40_7</name>
    <dbReference type="NCBI Taxonomy" id="1618482"/>
    <lineage>
        <taxon>Bacteria</taxon>
        <taxon>Candidatus Roizmaniibacteriota</taxon>
    </lineage>
</organism>
<reference evidence="7 8" key="1">
    <citation type="journal article" date="2015" name="Nature">
        <title>rRNA introns, odd ribosomes, and small enigmatic genomes across a large radiation of phyla.</title>
        <authorList>
            <person name="Brown C.T."/>
            <person name="Hug L.A."/>
            <person name="Thomas B.C."/>
            <person name="Sharon I."/>
            <person name="Castelle C.J."/>
            <person name="Singh A."/>
            <person name="Wilkins M.J."/>
            <person name="Williams K.H."/>
            <person name="Banfield J.F."/>
        </authorList>
    </citation>
    <scope>NUCLEOTIDE SEQUENCE [LARGE SCALE GENOMIC DNA]</scope>
</reference>
<dbReference type="AlphaFoldDB" id="A0A0G0T6Q5"/>
<comment type="caution">
    <text evidence="7">The sequence shown here is derived from an EMBL/GenBank/DDBJ whole genome shotgun (WGS) entry which is preliminary data.</text>
</comment>
<dbReference type="GO" id="GO:1990904">
    <property type="term" value="C:ribonucleoprotein complex"/>
    <property type="evidence" value="ECO:0007669"/>
    <property type="project" value="UniProtKB-KW"/>
</dbReference>
<proteinExistence type="inferred from homology"/>
<dbReference type="NCBIfam" id="TIGR03953">
    <property type="entry name" value="rplD_bact"/>
    <property type="match status" value="1"/>
</dbReference>
<comment type="function">
    <text evidence="5">Forms part of the polypeptide exit tunnel.</text>
</comment>
<dbReference type="PANTHER" id="PTHR10746">
    <property type="entry name" value="50S RIBOSOMAL PROTEIN L4"/>
    <property type="match status" value="1"/>
</dbReference>
<dbReference type="PANTHER" id="PTHR10746:SF6">
    <property type="entry name" value="LARGE RIBOSOMAL SUBUNIT PROTEIN UL4M"/>
    <property type="match status" value="1"/>
</dbReference>
<dbReference type="InterPro" id="IPR023574">
    <property type="entry name" value="Ribosomal_uL4_dom_sf"/>
</dbReference>
<evidence type="ECO:0000256" key="4">
    <source>
        <dbReference type="ARBA" id="ARBA00035244"/>
    </source>
</evidence>
<evidence type="ECO:0000256" key="3">
    <source>
        <dbReference type="ARBA" id="ARBA00023274"/>
    </source>
</evidence>
<feature type="region of interest" description="Disordered" evidence="6">
    <location>
        <begin position="1"/>
        <end position="40"/>
    </location>
</feature>
<comment type="subunit">
    <text evidence="5">Part of the 50S ribosomal subunit.</text>
</comment>
<comment type="function">
    <text evidence="5">One of the primary rRNA binding proteins, this protein initially binds near the 5'-end of the 23S rRNA. It is important during the early stages of 50S assembly. It makes multiple contacts with different domains of the 23S rRNA in the assembled 50S subunit and ribosome.</text>
</comment>
<protein>
    <recommendedName>
        <fullName evidence="4 5">Large ribosomal subunit protein uL4</fullName>
    </recommendedName>
</protein>
<dbReference type="EMBL" id="LBZM01000003">
    <property type="protein sequence ID" value="KKR72679.1"/>
    <property type="molecule type" value="Genomic_DNA"/>
</dbReference>
<keyword evidence="5" id="KW-0694">RNA-binding</keyword>
<gene>
    <name evidence="5" type="primary">rplD</name>
    <name evidence="7" type="ORF">UU14_C0003G0042</name>
</gene>
<dbReference type="PATRIC" id="fig|1618482.3.peg.166"/>
<dbReference type="GO" id="GO:0019843">
    <property type="term" value="F:rRNA binding"/>
    <property type="evidence" value="ECO:0007669"/>
    <property type="project" value="UniProtKB-UniRule"/>
</dbReference>
<evidence type="ECO:0000256" key="2">
    <source>
        <dbReference type="ARBA" id="ARBA00022980"/>
    </source>
</evidence>
<evidence type="ECO:0000256" key="5">
    <source>
        <dbReference type="HAMAP-Rule" id="MF_01328"/>
    </source>
</evidence>